<dbReference type="InterPro" id="IPR022155">
    <property type="entry name" value="DUF3684"/>
</dbReference>
<reference evidence="4" key="2">
    <citation type="submission" date="2009-11" db="EMBL/GenBank/DDBJ databases">
        <title>The Genome Sequence of Allomyces macrogynus strain ATCC 38327.</title>
        <authorList>
            <consortium name="The Broad Institute Genome Sequencing Platform"/>
            <person name="Russ C."/>
            <person name="Cuomo C."/>
            <person name="Shea T."/>
            <person name="Young S.K."/>
            <person name="Zeng Q."/>
            <person name="Koehrsen M."/>
            <person name="Haas B."/>
            <person name="Borodovsky M."/>
            <person name="Guigo R."/>
            <person name="Alvarado L."/>
            <person name="Berlin A."/>
            <person name="Borenstein D."/>
            <person name="Chen Z."/>
            <person name="Engels R."/>
            <person name="Freedman E."/>
            <person name="Gellesch M."/>
            <person name="Goldberg J."/>
            <person name="Griggs A."/>
            <person name="Gujja S."/>
            <person name="Heiman D."/>
            <person name="Hepburn T."/>
            <person name="Howarth C."/>
            <person name="Jen D."/>
            <person name="Larson L."/>
            <person name="Lewis B."/>
            <person name="Mehta T."/>
            <person name="Park D."/>
            <person name="Pearson M."/>
            <person name="Roberts A."/>
            <person name="Saif S."/>
            <person name="Shenoy N."/>
            <person name="Sisk P."/>
            <person name="Stolte C."/>
            <person name="Sykes S."/>
            <person name="Walk T."/>
            <person name="White J."/>
            <person name="Yandava C."/>
            <person name="Burger G."/>
            <person name="Gray M.W."/>
            <person name="Holland P.W.H."/>
            <person name="King N."/>
            <person name="Lang F.B.F."/>
            <person name="Roger A.J."/>
            <person name="Ruiz-Trillo I."/>
            <person name="Lander E."/>
            <person name="Nusbaum C."/>
        </authorList>
    </citation>
    <scope>NUCLEOTIDE SEQUENCE [LARGE SCALE GENOMIC DNA]</scope>
    <source>
        <strain evidence="4">ATCC 38327</strain>
    </source>
</reference>
<dbReference type="OrthoDB" id="10031156at2759"/>
<evidence type="ECO:0000313" key="3">
    <source>
        <dbReference type="EMBL" id="KNE67764.1"/>
    </source>
</evidence>
<dbReference type="Pfam" id="PF25794">
    <property type="entry name" value="SACS"/>
    <property type="match status" value="1"/>
</dbReference>
<feature type="compositionally biased region" description="Low complexity" evidence="1">
    <location>
        <begin position="1325"/>
        <end position="1339"/>
    </location>
</feature>
<feature type="domain" description="Sacsin/Nov" evidence="2">
    <location>
        <begin position="24"/>
        <end position="135"/>
    </location>
</feature>
<dbReference type="SUPFAM" id="SSF55874">
    <property type="entry name" value="ATPase domain of HSP90 chaperone/DNA topoisomerase II/histidine kinase"/>
    <property type="match status" value="1"/>
</dbReference>
<dbReference type="VEuPathDB" id="FungiDB:AMAG_12488"/>
<dbReference type="EMBL" id="GG745354">
    <property type="protein sequence ID" value="KNE67764.1"/>
    <property type="molecule type" value="Genomic_DNA"/>
</dbReference>
<dbReference type="STRING" id="578462.A0A0L0SZJ7"/>
<protein>
    <recommendedName>
        <fullName evidence="2">Sacsin/Nov domain-containing protein</fullName>
    </recommendedName>
</protein>
<organism evidence="3 4">
    <name type="scientific">Allomyces macrogynus (strain ATCC 38327)</name>
    <name type="common">Allomyces javanicus var. macrogynus</name>
    <dbReference type="NCBI Taxonomy" id="578462"/>
    <lineage>
        <taxon>Eukaryota</taxon>
        <taxon>Fungi</taxon>
        <taxon>Fungi incertae sedis</taxon>
        <taxon>Blastocladiomycota</taxon>
        <taxon>Blastocladiomycetes</taxon>
        <taxon>Blastocladiales</taxon>
        <taxon>Blastocladiaceae</taxon>
        <taxon>Allomyces</taxon>
    </lineage>
</organism>
<sequence>MDTHLRNLLIEQGVEEQVQVNQRHLIDKILARYSAEFTIFRELIQNSNDAKADKVRIEFECEPLPKDAVPGTLPTHAVGITYSNNGFPFREEDWKRLKSIAEGNPDETKVGMFGCGFYSLFSICEEPFVSSGDQCLGFFWKGDQLFAKKAMLPEPADADDRKWTRFIMKLREPMELPRLNDFSRFLATSLSFTDHLLSIDAVFAGQHVISITKTSTPDLPLDMPSSIQPASPKGLFEMTSVDMRNVQMTAKILQEVEEEKEGIASKLSAYFFGFKPARPPKPKEYKWVSCSIFLRIAKGHARVQITPKLQGQMERTTKKLAPKTVNIHLVYNTSDEYALSQELMHESRVFQDLVPYPDQGHVFIGFRTHQTTGCCAHIASHFIPTVERENMDFVDPTLAYWNQELLSMGGTLSRILFENELANPSLQPAQFNHIANSFTFMQSTPAAVVSQILSRAFFLASRSEISVLSTKGVKKATDVRLYDEHVAKFLDIPMLDKAVYQASRPFFDLLIEAKLLRAPSVDDVLRHLPDAKQDQETMAHALTWAVQNRNLLSTYHRQQLRARFPPYTAFASVRWFPATCDLPENVLPYAITRQFVDDNLRWLGYNEYQLTDWTPYIIPKLDTPEKCTDVLSVFARAFPNLAATHQAMIVSLLMAAKCIPTSQGLSLPQDAYIAAELFGDLPVVNVKLPEKFLRQLGVRDHVDPQILMDRLDKLNWDATQLLHFLAREKLDDMDIAKLTKARIFPGKRKGVEVPDERYLASEIYLPDEALDKLDVLQLSLRGPAIKPRSREHQLLVKLKIQTVLPPAVIMDMAKSTTDPELRFQVLEYSAAHHVLRDIDVAYLPNRTGELRTAKELYTHAPSAVLGFELLHERLVPIADKFNVREKPTTLAVIARIRQAPPTKDTIQAVMTYLADRMGECTARDFSDLGKTPFLPTASGYKTPTQVYLTPFPLLESVDFGPAANQFLKLCGTRDEPTPIEMAEWLMTQGTEYFESDPKAYSEILSKVAFQIGTLKTQTRLVERLRAAPILVGIQNNEQMLVAANGVYLVDDPVLQNIFQPVTCPLDHILETFYEALGAKWLSAVVQDRFEITGSPYATPKTQAVQDLITTRAPLLVYDLNNNKNIRPEALDQLKQVRAYSVQTISRLRTFGDKTHTQAMTACLSGRNLLLSGTGDVDYFDVARGLSALIFHRPRLNDTLLLSTLLGTSLNALRDKGFPVDRILKIAPQIVQVKKKEMAQHKSPTPPPASQPQLPPRTAAVAPSAVAAKGAAAAGPAALRSLDSVNSAPPPYSTAVANGKPPMSPESKSPVGSLTRPGSPMTPANGSAVGMNGSSSSSRHGSQELARGPGSPISRIKSMFNGGSHPSSSPSASPHAGPVQMAPTPAAAPGTSNGTRTLTEGSAEFDAALRNMLRESIRNSGHSSAPAVISSPAIVQQAQATYCDTVSAGHNLVEIPQRFLHPFKLYLNRAQDPRVLDQAMQTTLAEFAGVLSQIADVYGLSARSISIYWDPTAPSVAFNRARALFFNAARYSPAPARSRTHSSDTYTYWYLVAAHELAHNHIAAHDSNHEFYMASYAQQYFTKLMVLLLSLGVDLAST</sequence>
<dbReference type="eggNOG" id="ENOG502QPMA">
    <property type="taxonomic scope" value="Eukaryota"/>
</dbReference>
<evidence type="ECO:0000313" key="4">
    <source>
        <dbReference type="Proteomes" id="UP000054350"/>
    </source>
</evidence>
<accession>A0A0L0SZJ7</accession>
<feature type="region of interest" description="Disordered" evidence="1">
    <location>
        <begin position="1234"/>
        <end position="1262"/>
    </location>
</feature>
<dbReference type="Proteomes" id="UP000054350">
    <property type="component" value="Unassembled WGS sequence"/>
</dbReference>
<proteinExistence type="predicted"/>
<reference evidence="3 4" key="1">
    <citation type="submission" date="2009-11" db="EMBL/GenBank/DDBJ databases">
        <title>Annotation of Allomyces macrogynus ATCC 38327.</title>
        <authorList>
            <consortium name="The Broad Institute Genome Sequencing Platform"/>
            <person name="Russ C."/>
            <person name="Cuomo C."/>
            <person name="Burger G."/>
            <person name="Gray M.W."/>
            <person name="Holland P.W.H."/>
            <person name="King N."/>
            <person name="Lang F.B.F."/>
            <person name="Roger A.J."/>
            <person name="Ruiz-Trillo I."/>
            <person name="Young S.K."/>
            <person name="Zeng Q."/>
            <person name="Gargeya S."/>
            <person name="Fitzgerald M."/>
            <person name="Haas B."/>
            <person name="Abouelleil A."/>
            <person name="Alvarado L."/>
            <person name="Arachchi H.M."/>
            <person name="Berlin A."/>
            <person name="Chapman S.B."/>
            <person name="Gearin G."/>
            <person name="Goldberg J."/>
            <person name="Griggs A."/>
            <person name="Gujja S."/>
            <person name="Hansen M."/>
            <person name="Heiman D."/>
            <person name="Howarth C."/>
            <person name="Larimer J."/>
            <person name="Lui A."/>
            <person name="MacDonald P.J.P."/>
            <person name="McCowen C."/>
            <person name="Montmayeur A."/>
            <person name="Murphy C."/>
            <person name="Neiman D."/>
            <person name="Pearson M."/>
            <person name="Priest M."/>
            <person name="Roberts A."/>
            <person name="Saif S."/>
            <person name="Shea T."/>
            <person name="Sisk P."/>
            <person name="Stolte C."/>
            <person name="Sykes S."/>
            <person name="Wortman J."/>
            <person name="Nusbaum C."/>
            <person name="Birren B."/>
        </authorList>
    </citation>
    <scope>NUCLEOTIDE SEQUENCE [LARGE SCALE GENOMIC DNA]</scope>
    <source>
        <strain evidence="3 4">ATCC 38327</strain>
    </source>
</reference>
<feature type="compositionally biased region" description="Pro residues" evidence="1">
    <location>
        <begin position="1243"/>
        <end position="1254"/>
    </location>
</feature>
<evidence type="ECO:0000259" key="2">
    <source>
        <dbReference type="Pfam" id="PF25794"/>
    </source>
</evidence>
<dbReference type="Gene3D" id="3.30.565.10">
    <property type="entry name" value="Histidine kinase-like ATPase, C-terminal domain"/>
    <property type="match status" value="1"/>
</dbReference>
<dbReference type="OMA" id="VYWWVIL"/>
<evidence type="ECO:0000256" key="1">
    <source>
        <dbReference type="SAM" id="MobiDB-lite"/>
    </source>
</evidence>
<dbReference type="PANTHER" id="PTHR47839:SF1">
    <property type="entry name" value="DOMAIN PROTEIN, PUTATIVE (AFU_ORTHOLOGUE AFUA_6G04830)-RELATED"/>
    <property type="match status" value="1"/>
</dbReference>
<dbReference type="NCBIfam" id="NF047352">
    <property type="entry name" value="P_loop_sacsin"/>
    <property type="match status" value="1"/>
</dbReference>
<dbReference type="PANTHER" id="PTHR47839">
    <property type="entry name" value="DOMAIN PROTEIN, PUTATIVE (AFU_ORTHOLOGUE AFUA_6G04830)-RELATED"/>
    <property type="match status" value="1"/>
</dbReference>
<gene>
    <name evidence="3" type="ORF">AMAG_12488</name>
</gene>
<dbReference type="InterPro" id="IPR058210">
    <property type="entry name" value="SACS/Nov_dom"/>
</dbReference>
<feature type="region of interest" description="Disordered" evidence="1">
    <location>
        <begin position="1289"/>
        <end position="1397"/>
    </location>
</feature>
<keyword evidence="4" id="KW-1185">Reference proteome</keyword>
<name>A0A0L0SZJ7_ALLM3</name>
<feature type="compositionally biased region" description="Low complexity" evidence="1">
    <location>
        <begin position="1361"/>
        <end position="1377"/>
    </location>
</feature>
<dbReference type="InterPro" id="IPR036890">
    <property type="entry name" value="HATPase_C_sf"/>
</dbReference>
<dbReference type="Pfam" id="PF12449">
    <property type="entry name" value="DUF3684"/>
    <property type="match status" value="1"/>
</dbReference>